<keyword evidence="1" id="KW-0805">Transcription regulation</keyword>
<gene>
    <name evidence="6" type="ORF">FHU35_13576</name>
</gene>
<dbReference type="SUPFAM" id="SSF46689">
    <property type="entry name" value="Homeodomain-like"/>
    <property type="match status" value="1"/>
</dbReference>
<evidence type="ECO:0000259" key="5">
    <source>
        <dbReference type="PROSITE" id="PS50977"/>
    </source>
</evidence>
<evidence type="ECO:0000256" key="1">
    <source>
        <dbReference type="ARBA" id="ARBA00023015"/>
    </source>
</evidence>
<dbReference type="Proteomes" id="UP000316184">
    <property type="component" value="Unassembled WGS sequence"/>
</dbReference>
<reference evidence="6 7" key="1">
    <citation type="submission" date="2019-06" db="EMBL/GenBank/DDBJ databases">
        <title>Sequencing the genomes of 1000 actinobacteria strains.</title>
        <authorList>
            <person name="Klenk H.-P."/>
        </authorList>
    </citation>
    <scope>NUCLEOTIDE SEQUENCE [LARGE SCALE GENOMIC DNA]</scope>
    <source>
        <strain evidence="6 7">DSM 46699</strain>
    </source>
</reference>
<comment type="caution">
    <text evidence="6">The sequence shown here is derived from an EMBL/GenBank/DDBJ whole genome shotgun (WGS) entry which is preliminary data.</text>
</comment>
<dbReference type="InterPro" id="IPR001647">
    <property type="entry name" value="HTH_TetR"/>
</dbReference>
<dbReference type="PROSITE" id="PS50977">
    <property type="entry name" value="HTH_TETR_2"/>
    <property type="match status" value="1"/>
</dbReference>
<dbReference type="Gene3D" id="1.10.357.10">
    <property type="entry name" value="Tetracycline Repressor, domain 2"/>
    <property type="match status" value="1"/>
</dbReference>
<evidence type="ECO:0000256" key="2">
    <source>
        <dbReference type="ARBA" id="ARBA00023125"/>
    </source>
</evidence>
<proteinExistence type="predicted"/>
<name>A0A561U666_9PSEU</name>
<keyword evidence="7" id="KW-1185">Reference proteome</keyword>
<accession>A0A561U666</accession>
<sequence>MAQQHRAQLTRHSILVAAAAEIDEVGYEAARLSAILRRCGITKGAFYFHFSGKHEVAHALVERYRENLDELSNRWYQRAQNPLATMVGLTCDAARRLEDDVLLRAGLFLACNHVGTDTDGWEFLFDDLVRRAADRGLLRPGLDPAAAARVCYAMVVGTNLLVGGDLQRLGVRLEEAWQVLLPGLMVGGAREAVAAG</sequence>
<dbReference type="InterPro" id="IPR009057">
    <property type="entry name" value="Homeodomain-like_sf"/>
</dbReference>
<dbReference type="InterPro" id="IPR036271">
    <property type="entry name" value="Tet_transcr_reg_TetR-rel_C_sf"/>
</dbReference>
<dbReference type="PRINTS" id="PR00455">
    <property type="entry name" value="HTHTETR"/>
</dbReference>
<evidence type="ECO:0000256" key="3">
    <source>
        <dbReference type="ARBA" id="ARBA00023163"/>
    </source>
</evidence>
<dbReference type="AlphaFoldDB" id="A0A561U666"/>
<dbReference type="GO" id="GO:0003700">
    <property type="term" value="F:DNA-binding transcription factor activity"/>
    <property type="evidence" value="ECO:0007669"/>
    <property type="project" value="TreeGrafter"/>
</dbReference>
<dbReference type="PANTHER" id="PTHR30055:SF234">
    <property type="entry name" value="HTH-TYPE TRANSCRIPTIONAL REGULATOR BETI"/>
    <property type="match status" value="1"/>
</dbReference>
<keyword evidence="3" id="KW-0804">Transcription</keyword>
<organism evidence="6 7">
    <name type="scientific">Saccharopolyspora dendranthemae</name>
    <dbReference type="NCBI Taxonomy" id="1181886"/>
    <lineage>
        <taxon>Bacteria</taxon>
        <taxon>Bacillati</taxon>
        <taxon>Actinomycetota</taxon>
        <taxon>Actinomycetes</taxon>
        <taxon>Pseudonocardiales</taxon>
        <taxon>Pseudonocardiaceae</taxon>
        <taxon>Saccharopolyspora</taxon>
    </lineage>
</organism>
<dbReference type="GO" id="GO:0000976">
    <property type="term" value="F:transcription cis-regulatory region binding"/>
    <property type="evidence" value="ECO:0007669"/>
    <property type="project" value="TreeGrafter"/>
</dbReference>
<evidence type="ECO:0000313" key="7">
    <source>
        <dbReference type="Proteomes" id="UP000316184"/>
    </source>
</evidence>
<dbReference type="OrthoDB" id="3237195at2"/>
<evidence type="ECO:0000313" key="6">
    <source>
        <dbReference type="EMBL" id="TWF94858.1"/>
    </source>
</evidence>
<protein>
    <submittedName>
        <fullName evidence="6">TetR family transcriptional regulator</fullName>
    </submittedName>
</protein>
<dbReference type="PANTHER" id="PTHR30055">
    <property type="entry name" value="HTH-TYPE TRANSCRIPTIONAL REGULATOR RUTR"/>
    <property type="match status" value="1"/>
</dbReference>
<dbReference type="InterPro" id="IPR050109">
    <property type="entry name" value="HTH-type_TetR-like_transc_reg"/>
</dbReference>
<feature type="DNA-binding region" description="H-T-H motif" evidence="4">
    <location>
        <begin position="31"/>
        <end position="50"/>
    </location>
</feature>
<dbReference type="Pfam" id="PF00440">
    <property type="entry name" value="TetR_N"/>
    <property type="match status" value="1"/>
</dbReference>
<dbReference type="SUPFAM" id="SSF48498">
    <property type="entry name" value="Tetracyclin repressor-like, C-terminal domain"/>
    <property type="match status" value="1"/>
</dbReference>
<dbReference type="RefSeq" id="WP_145741114.1">
    <property type="nucleotide sequence ID" value="NZ_VIWX01000003.1"/>
</dbReference>
<evidence type="ECO:0000256" key="4">
    <source>
        <dbReference type="PROSITE-ProRule" id="PRU00335"/>
    </source>
</evidence>
<dbReference type="EMBL" id="VIWX01000003">
    <property type="protein sequence ID" value="TWF94858.1"/>
    <property type="molecule type" value="Genomic_DNA"/>
</dbReference>
<feature type="domain" description="HTH tetR-type" evidence="5">
    <location>
        <begin position="8"/>
        <end position="68"/>
    </location>
</feature>
<keyword evidence="2 4" id="KW-0238">DNA-binding</keyword>